<reference evidence="10 11" key="2">
    <citation type="journal article" date="2015" name="MBio">
        <title>Genome-Resolved Metagenomic Analysis Reveals Roles for Candidate Phyla and Other Microbial Community Members in Biogeochemical Transformations in Oil Reservoirs.</title>
        <authorList>
            <person name="Hu P."/>
            <person name="Tom L."/>
            <person name="Singh A."/>
            <person name="Thomas B.C."/>
            <person name="Baker B.J."/>
            <person name="Piceno Y.M."/>
            <person name="Andersen G.L."/>
            <person name="Banfield J.F."/>
        </authorList>
    </citation>
    <scope>NUCLEOTIDE SEQUENCE [LARGE SCALE GENOMIC DNA]</scope>
    <source>
        <strain evidence="8">57_489</strain>
    </source>
</reference>
<dbReference type="PROSITE" id="PS00552">
    <property type="entry name" value="HTH_MERR_1"/>
    <property type="match status" value="1"/>
</dbReference>
<dbReference type="Gene3D" id="1.10.1660.10">
    <property type="match status" value="1"/>
</dbReference>
<dbReference type="PROSITE" id="PS50030">
    <property type="entry name" value="UBA"/>
    <property type="match status" value="1"/>
</dbReference>
<evidence type="ECO:0000313" key="8">
    <source>
        <dbReference type="EMBL" id="KUK45264.1"/>
    </source>
</evidence>
<evidence type="ECO:0000313" key="10">
    <source>
        <dbReference type="Proteomes" id="UP000053961"/>
    </source>
</evidence>
<dbReference type="PATRIC" id="fig|301375.6.peg.1063"/>
<evidence type="ECO:0000256" key="3">
    <source>
        <dbReference type="ARBA" id="ARBA00023125"/>
    </source>
</evidence>
<dbReference type="PANTHER" id="PTHR30204:SF69">
    <property type="entry name" value="MERR-FAMILY TRANSCRIPTIONAL REGULATOR"/>
    <property type="match status" value="1"/>
</dbReference>
<keyword evidence="5" id="KW-0175">Coiled coil</keyword>
<evidence type="ECO:0000259" key="6">
    <source>
        <dbReference type="PROSITE" id="PS50030"/>
    </source>
</evidence>
<dbReference type="SMART" id="SM00422">
    <property type="entry name" value="HTH_MERR"/>
    <property type="match status" value="1"/>
</dbReference>
<keyword evidence="1" id="KW-0678">Repressor</keyword>
<sequence>MTADQIPISRFSFITRLSPKALRYYDQKGLLVPEAKDPMTGYRYYTADQLDRGVRIKTLCNLGFSLEDIASFLEAEAKGDGTAVEALLEEQLSKTQSEIARLQRTEALLKQKGKEMMKMALIDPTIKEVPAIRVLSRRDRGPLSATIEKTIGDLMAVVFAPKNQRNQVKMTGPLMTIYHDENCAEGSPDELDCWAEKEAEIEVAVPVVGKLEVGDPKMELKSLAETKVLSVVHKGSYDTLYMTYRDIFKHIMKSCIEIAGPVRELYLNDPSKVPPEELMTEIQVPIKG</sequence>
<dbReference type="PROSITE" id="PS50937">
    <property type="entry name" value="HTH_MERR_2"/>
    <property type="match status" value="1"/>
</dbReference>
<dbReference type="InterPro" id="IPR015940">
    <property type="entry name" value="UBA"/>
</dbReference>
<name>A0A101ILX9_9EURY</name>
<dbReference type="SUPFAM" id="SSF46955">
    <property type="entry name" value="Putative DNA-binding domain"/>
    <property type="match status" value="1"/>
</dbReference>
<dbReference type="GO" id="GO:0003700">
    <property type="term" value="F:DNA-binding transcription factor activity"/>
    <property type="evidence" value="ECO:0007669"/>
    <property type="project" value="InterPro"/>
</dbReference>
<gene>
    <name evidence="8" type="ORF">XD72_0399</name>
    <name evidence="9" type="ORF">XE07_0063</name>
</gene>
<dbReference type="EMBL" id="LGFT01000006">
    <property type="protein sequence ID" value="KUK45264.1"/>
    <property type="molecule type" value="Genomic_DNA"/>
</dbReference>
<dbReference type="AlphaFoldDB" id="A0A101ILX9"/>
<dbReference type="InterPro" id="IPR029442">
    <property type="entry name" value="GyrI-like"/>
</dbReference>
<organism evidence="9 10">
    <name type="scientific">Methanothrix harundinacea</name>
    <dbReference type="NCBI Taxonomy" id="301375"/>
    <lineage>
        <taxon>Archaea</taxon>
        <taxon>Methanobacteriati</taxon>
        <taxon>Methanobacteriota</taxon>
        <taxon>Stenosarchaea group</taxon>
        <taxon>Methanomicrobia</taxon>
        <taxon>Methanotrichales</taxon>
        <taxon>Methanotrichaceae</taxon>
        <taxon>Methanothrix</taxon>
    </lineage>
</organism>
<dbReference type="Pfam" id="PF13411">
    <property type="entry name" value="MerR_1"/>
    <property type="match status" value="1"/>
</dbReference>
<feature type="domain" description="UBA" evidence="6">
    <location>
        <begin position="49"/>
        <end position="90"/>
    </location>
</feature>
<dbReference type="InterPro" id="IPR010499">
    <property type="entry name" value="AraC_E-bd"/>
</dbReference>
<comment type="caution">
    <text evidence="9">The sequence shown here is derived from an EMBL/GenBank/DDBJ whole genome shotgun (WGS) entry which is preliminary data.</text>
</comment>
<protein>
    <submittedName>
        <fullName evidence="9">Transcriptional regulator, MerR family</fullName>
    </submittedName>
</protein>
<dbReference type="CDD" id="cd01107">
    <property type="entry name" value="HTH_BmrR"/>
    <property type="match status" value="1"/>
</dbReference>
<dbReference type="GO" id="GO:0003677">
    <property type="term" value="F:DNA binding"/>
    <property type="evidence" value="ECO:0007669"/>
    <property type="project" value="UniProtKB-KW"/>
</dbReference>
<reference evidence="9" key="1">
    <citation type="journal article" date="2015" name="MBio">
        <title>Genome-resolved metagenomic analysis reveals roles for candidate phyla and other microbial community members in biogeochemical transformations in oil reservoirs.</title>
        <authorList>
            <person name="Hu P."/>
            <person name="Tom L."/>
            <person name="Singh A."/>
            <person name="Thomas B.C."/>
            <person name="Baker B.J."/>
            <person name="Piceno Y.M."/>
            <person name="Andersen G.L."/>
            <person name="Banfield J.F."/>
        </authorList>
    </citation>
    <scope>NUCLEOTIDE SEQUENCE [LARGE SCALE GENOMIC DNA]</scope>
    <source>
        <strain evidence="9">56_747</strain>
    </source>
</reference>
<keyword evidence="4" id="KW-0804">Transcription</keyword>
<accession>A0A101ILX9</accession>
<dbReference type="Gene3D" id="3.20.80.10">
    <property type="entry name" value="Regulatory factor, effector binding domain"/>
    <property type="match status" value="1"/>
</dbReference>
<dbReference type="Proteomes" id="UP000057043">
    <property type="component" value="Unassembled WGS sequence"/>
</dbReference>
<feature type="domain" description="HTH merR-type" evidence="7">
    <location>
        <begin position="5"/>
        <end position="75"/>
    </location>
</feature>
<dbReference type="EMBL" id="LGHB01000001">
    <property type="protein sequence ID" value="KUK97649.1"/>
    <property type="molecule type" value="Genomic_DNA"/>
</dbReference>
<dbReference type="InterPro" id="IPR011256">
    <property type="entry name" value="Reg_factor_effector_dom_sf"/>
</dbReference>
<evidence type="ECO:0000256" key="5">
    <source>
        <dbReference type="SAM" id="Coils"/>
    </source>
</evidence>
<evidence type="ECO:0000313" key="9">
    <source>
        <dbReference type="EMBL" id="KUK97649.1"/>
    </source>
</evidence>
<keyword evidence="3" id="KW-0238">DNA-binding</keyword>
<evidence type="ECO:0000256" key="4">
    <source>
        <dbReference type="ARBA" id="ARBA00023163"/>
    </source>
</evidence>
<evidence type="ECO:0000259" key="7">
    <source>
        <dbReference type="PROSITE" id="PS50937"/>
    </source>
</evidence>
<feature type="coiled-coil region" evidence="5">
    <location>
        <begin position="85"/>
        <end position="112"/>
    </location>
</feature>
<proteinExistence type="predicted"/>
<dbReference type="SUPFAM" id="SSF55136">
    <property type="entry name" value="Probable bacterial effector-binding domain"/>
    <property type="match status" value="1"/>
</dbReference>
<dbReference type="InterPro" id="IPR047057">
    <property type="entry name" value="MerR_fam"/>
</dbReference>
<evidence type="ECO:0000313" key="11">
    <source>
        <dbReference type="Proteomes" id="UP000057043"/>
    </source>
</evidence>
<dbReference type="PANTHER" id="PTHR30204">
    <property type="entry name" value="REDOX-CYCLING DRUG-SENSING TRANSCRIPTIONAL ACTIVATOR SOXR"/>
    <property type="match status" value="1"/>
</dbReference>
<dbReference type="SMART" id="SM00871">
    <property type="entry name" value="AraC_E_bind"/>
    <property type="match status" value="1"/>
</dbReference>
<dbReference type="Pfam" id="PF06445">
    <property type="entry name" value="GyrI-like"/>
    <property type="match status" value="1"/>
</dbReference>
<dbReference type="Proteomes" id="UP000053961">
    <property type="component" value="Unassembled WGS sequence"/>
</dbReference>
<evidence type="ECO:0000256" key="1">
    <source>
        <dbReference type="ARBA" id="ARBA00022491"/>
    </source>
</evidence>
<dbReference type="InterPro" id="IPR000551">
    <property type="entry name" value="MerR-type_HTH_dom"/>
</dbReference>
<evidence type="ECO:0000256" key="2">
    <source>
        <dbReference type="ARBA" id="ARBA00023015"/>
    </source>
</evidence>
<keyword evidence="2" id="KW-0805">Transcription regulation</keyword>
<dbReference type="InterPro" id="IPR009061">
    <property type="entry name" value="DNA-bd_dom_put_sf"/>
</dbReference>